<evidence type="ECO:0008006" key="8">
    <source>
        <dbReference type="Google" id="ProtNLM"/>
    </source>
</evidence>
<keyword evidence="5" id="KW-0732">Signal</keyword>
<evidence type="ECO:0000256" key="3">
    <source>
        <dbReference type="ARBA" id="ARBA00022989"/>
    </source>
</evidence>
<dbReference type="SUPFAM" id="SSF103506">
    <property type="entry name" value="Mitochondrial carrier"/>
    <property type="match status" value="1"/>
</dbReference>
<organism evidence="6 7">
    <name type="scientific">Mycena maculata</name>
    <dbReference type="NCBI Taxonomy" id="230809"/>
    <lineage>
        <taxon>Eukaryota</taxon>
        <taxon>Fungi</taxon>
        <taxon>Dikarya</taxon>
        <taxon>Basidiomycota</taxon>
        <taxon>Agaricomycotina</taxon>
        <taxon>Agaricomycetes</taxon>
        <taxon>Agaricomycetidae</taxon>
        <taxon>Agaricales</taxon>
        <taxon>Marasmiineae</taxon>
        <taxon>Mycenaceae</taxon>
        <taxon>Mycena</taxon>
    </lineage>
</organism>
<dbReference type="GO" id="GO:0016020">
    <property type="term" value="C:membrane"/>
    <property type="evidence" value="ECO:0007669"/>
    <property type="project" value="UniProtKB-SubCell"/>
</dbReference>
<protein>
    <recommendedName>
        <fullName evidence="8">Mitochondrial carrier</fullName>
    </recommendedName>
</protein>
<gene>
    <name evidence="6" type="ORF">DFH07DRAFT_813179</name>
</gene>
<keyword evidence="2" id="KW-0812">Transmembrane</keyword>
<evidence type="ECO:0000256" key="5">
    <source>
        <dbReference type="SAM" id="SignalP"/>
    </source>
</evidence>
<comment type="subcellular location">
    <subcellularLocation>
        <location evidence="1">Membrane</location>
    </subcellularLocation>
</comment>
<evidence type="ECO:0000256" key="1">
    <source>
        <dbReference type="ARBA" id="ARBA00004370"/>
    </source>
</evidence>
<keyword evidence="3" id="KW-1133">Transmembrane helix</keyword>
<feature type="signal peptide" evidence="5">
    <location>
        <begin position="1"/>
        <end position="23"/>
    </location>
</feature>
<dbReference type="Gene3D" id="1.50.40.10">
    <property type="entry name" value="Mitochondrial carrier domain"/>
    <property type="match status" value="1"/>
</dbReference>
<dbReference type="InterPro" id="IPR023395">
    <property type="entry name" value="MCP_dom_sf"/>
</dbReference>
<keyword evidence="7" id="KW-1185">Reference proteome</keyword>
<evidence type="ECO:0000256" key="2">
    <source>
        <dbReference type="ARBA" id="ARBA00022692"/>
    </source>
</evidence>
<sequence length="197" mass="20843">MPSILTSLINFLAHSCFWSLGPSAPLTDAVLGPPLALLLIPLHTLTTRSVPRSSYINLNLIYSAITTPHALSAFAPRAALCALLSPAERAAPWRLYQAPGVALAALLAAAVPALAPRPLAAALAPTLNVLTTRLALQRQGPDEDIHSGKGTADAVLAVRSRAPYTSLADCARKIVREEGVGALFRAWEHEALKFIFS</sequence>
<keyword evidence="4" id="KW-0472">Membrane</keyword>
<evidence type="ECO:0000313" key="6">
    <source>
        <dbReference type="EMBL" id="KAJ7763238.1"/>
    </source>
</evidence>
<reference evidence="6" key="1">
    <citation type="submission" date="2023-03" db="EMBL/GenBank/DDBJ databases">
        <title>Massive genome expansion in bonnet fungi (Mycena s.s.) driven by repeated elements and novel gene families across ecological guilds.</title>
        <authorList>
            <consortium name="Lawrence Berkeley National Laboratory"/>
            <person name="Harder C.B."/>
            <person name="Miyauchi S."/>
            <person name="Viragh M."/>
            <person name="Kuo A."/>
            <person name="Thoen E."/>
            <person name="Andreopoulos B."/>
            <person name="Lu D."/>
            <person name="Skrede I."/>
            <person name="Drula E."/>
            <person name="Henrissat B."/>
            <person name="Morin E."/>
            <person name="Kohler A."/>
            <person name="Barry K."/>
            <person name="LaButti K."/>
            <person name="Morin E."/>
            <person name="Salamov A."/>
            <person name="Lipzen A."/>
            <person name="Mereny Z."/>
            <person name="Hegedus B."/>
            <person name="Baldrian P."/>
            <person name="Stursova M."/>
            <person name="Weitz H."/>
            <person name="Taylor A."/>
            <person name="Grigoriev I.V."/>
            <person name="Nagy L.G."/>
            <person name="Martin F."/>
            <person name="Kauserud H."/>
        </authorList>
    </citation>
    <scope>NUCLEOTIDE SEQUENCE</scope>
    <source>
        <strain evidence="6">CBHHK188m</strain>
    </source>
</reference>
<dbReference type="EMBL" id="JARJLG010000041">
    <property type="protein sequence ID" value="KAJ7763238.1"/>
    <property type="molecule type" value="Genomic_DNA"/>
</dbReference>
<evidence type="ECO:0000313" key="7">
    <source>
        <dbReference type="Proteomes" id="UP001215280"/>
    </source>
</evidence>
<accession>A0AAD7JIJ7</accession>
<name>A0AAD7JIJ7_9AGAR</name>
<dbReference type="Proteomes" id="UP001215280">
    <property type="component" value="Unassembled WGS sequence"/>
</dbReference>
<comment type="caution">
    <text evidence="6">The sequence shown here is derived from an EMBL/GenBank/DDBJ whole genome shotgun (WGS) entry which is preliminary data.</text>
</comment>
<feature type="chain" id="PRO_5042119751" description="Mitochondrial carrier" evidence="5">
    <location>
        <begin position="24"/>
        <end position="197"/>
    </location>
</feature>
<proteinExistence type="predicted"/>
<evidence type="ECO:0000256" key="4">
    <source>
        <dbReference type="ARBA" id="ARBA00023136"/>
    </source>
</evidence>
<dbReference type="AlphaFoldDB" id="A0AAD7JIJ7"/>